<dbReference type="Pfam" id="PF22879">
    <property type="entry name" value="AIPR_N"/>
    <property type="match status" value="1"/>
</dbReference>
<sequence>MITLQEFHQDFLQSILSDTQSRGIPKPQAFFENVCEELIITGDLSNNYTEAEYTKKGMEVYGYDYDEEREILTLLAHQFFQEEEIQTLTKSHIDTKFKRLKTFFIKSSQALYENMEQGFEHYSMAFNIYNYLNKNAIKKVRLMLISDGKATRNLLDIDNEYLDTNLEIEFRVIDIEYLYKVYLSENTGGDFEIDVNIPTLQVDSVSNEYKSFLTILDGNKLVDIYDKYGQKLLEQNVRTFLQFRGNVNKGLRNTIEYTPEMFFAYNNGITATATDVHVDDKNNITKIINFQIVNGGQTTSAIYAANKNSNLDVSSIYVQMKLSVVQDKEKQNEFVSNVSEYANTQNKINKSDFFSNSPFHKEFKNYSKRIWVAAVGGSQRRTHWFYERVRGEYLNEQAYLTKSQKKQFQLENPKLQLIDKTFLSKSENVWLQKPDIVSKGAQYSFADFAKTITDKLEEDNLAITEQYFKDSISRVIMFKEVEKLISKSEWYQLHKAYRAQTVAYTIAYLANHIQEKKQYLNFNLIWESQKLPNSLYNILAIIAEAVFKNITNPPEGNTNVGQWCKKTKCWDRVKKLDLKIEINDELLTDREEEKYNNREAKKGKKLDSSIEIESFVINLEKEKWKQLLEYYQKDEMKLHISMMQLDILTKYTNGLMILPSPKQSKILYQLYENAINEGVVL</sequence>
<name>A0A1C0B767_9BACT</name>
<evidence type="ECO:0000259" key="1">
    <source>
        <dbReference type="Pfam" id="PF10592"/>
    </source>
</evidence>
<dbReference type="InterPro" id="IPR055101">
    <property type="entry name" value="AIPR_N"/>
</dbReference>
<evidence type="ECO:0000313" key="3">
    <source>
        <dbReference type="EMBL" id="OCL99438.1"/>
    </source>
</evidence>
<dbReference type="Proteomes" id="UP000093281">
    <property type="component" value="Unassembled WGS sequence"/>
</dbReference>
<comment type="caution">
    <text evidence="3">The sequence shown here is derived from an EMBL/GenBank/DDBJ whole genome shotgun (WGS) entry which is preliminary data.</text>
</comment>
<protein>
    <submittedName>
        <fullName evidence="3">AIPR protein</fullName>
    </submittedName>
</protein>
<accession>A0A1C0B767</accession>
<proteinExistence type="predicted"/>
<dbReference type="InterPro" id="IPR018891">
    <property type="entry name" value="AIPR_C"/>
</dbReference>
<gene>
    <name evidence="3" type="ORF">AAX29_01252</name>
</gene>
<evidence type="ECO:0000313" key="4">
    <source>
        <dbReference type="Proteomes" id="UP000093281"/>
    </source>
</evidence>
<dbReference type="AlphaFoldDB" id="A0A1C0B767"/>
<reference evidence="4" key="1">
    <citation type="submission" date="2015-05" db="EMBL/GenBank/DDBJ databases">
        <authorList>
            <person name="Rovetto F."/>
            <person name="Cocolin L."/>
            <person name="Illeghems K."/>
            <person name="Van Nieuwerburgh F."/>
            <person name="Houf K."/>
        </authorList>
    </citation>
    <scope>NUCLEOTIDE SEQUENCE [LARGE SCALE GENOMIC DNA]</scope>
    <source>
        <strain evidence="4">DU22</strain>
    </source>
</reference>
<feature type="domain" description="Abortive infection phage resistance protein N-terminal" evidence="2">
    <location>
        <begin position="30"/>
        <end position="180"/>
    </location>
</feature>
<feature type="domain" description="Abortive phage infection protein C-terminal" evidence="1">
    <location>
        <begin position="233"/>
        <end position="554"/>
    </location>
</feature>
<dbReference type="RefSeq" id="WP_066186344.1">
    <property type="nucleotide sequence ID" value="NZ_LCUJ01000003.1"/>
</dbReference>
<dbReference type="EMBL" id="LCUJ01000003">
    <property type="protein sequence ID" value="OCL99438.1"/>
    <property type="molecule type" value="Genomic_DNA"/>
</dbReference>
<dbReference type="PATRIC" id="fig|544718.51.peg.1223"/>
<dbReference type="Pfam" id="PF10592">
    <property type="entry name" value="AIPR"/>
    <property type="match status" value="1"/>
</dbReference>
<organism evidence="3 4">
    <name type="scientific">Aliarcobacter thereius</name>
    <dbReference type="NCBI Taxonomy" id="544718"/>
    <lineage>
        <taxon>Bacteria</taxon>
        <taxon>Pseudomonadati</taxon>
        <taxon>Campylobacterota</taxon>
        <taxon>Epsilonproteobacteria</taxon>
        <taxon>Campylobacterales</taxon>
        <taxon>Arcobacteraceae</taxon>
        <taxon>Aliarcobacter</taxon>
    </lineage>
</organism>
<evidence type="ECO:0000259" key="2">
    <source>
        <dbReference type="Pfam" id="PF22879"/>
    </source>
</evidence>
<dbReference type="OrthoDB" id="9806213at2"/>